<name>A0A1W6MQ94_9HYPH</name>
<dbReference type="AlphaFoldDB" id="A0A1W6MQ94"/>
<evidence type="ECO:0000313" key="4">
    <source>
        <dbReference type="Proteomes" id="UP000193978"/>
    </source>
</evidence>
<evidence type="ECO:0000259" key="2">
    <source>
        <dbReference type="Pfam" id="PF05239"/>
    </source>
</evidence>
<accession>A0A1W6MQ94</accession>
<dbReference type="InterPro" id="IPR011033">
    <property type="entry name" value="PRC_barrel-like_sf"/>
</dbReference>
<dbReference type="InterPro" id="IPR027275">
    <property type="entry name" value="PRC-brl_dom"/>
</dbReference>
<dbReference type="KEGG" id="mbry:B1812_00305"/>
<dbReference type="EMBL" id="CP019948">
    <property type="protein sequence ID" value="ARN79764.1"/>
    <property type="molecule type" value="Genomic_DNA"/>
</dbReference>
<dbReference type="STRING" id="655015.B1812_00305"/>
<dbReference type="OrthoDB" id="7274881at2"/>
<feature type="domain" description="PRC-barrel" evidence="2">
    <location>
        <begin position="11"/>
        <end position="86"/>
    </location>
</feature>
<dbReference type="Pfam" id="PF05239">
    <property type="entry name" value="PRC"/>
    <property type="match status" value="1"/>
</dbReference>
<dbReference type="Proteomes" id="UP000193978">
    <property type="component" value="Chromosome"/>
</dbReference>
<feature type="compositionally biased region" description="Pro residues" evidence="1">
    <location>
        <begin position="142"/>
        <end position="153"/>
    </location>
</feature>
<dbReference type="Gene3D" id="2.30.30.240">
    <property type="entry name" value="PRC-barrel domain"/>
    <property type="match status" value="1"/>
</dbReference>
<feature type="compositionally biased region" description="Low complexity" evidence="1">
    <location>
        <begin position="121"/>
        <end position="135"/>
    </location>
</feature>
<evidence type="ECO:0000256" key="1">
    <source>
        <dbReference type="SAM" id="MobiDB-lite"/>
    </source>
</evidence>
<dbReference type="SUPFAM" id="SSF50346">
    <property type="entry name" value="PRC-barrel domain"/>
    <property type="match status" value="1"/>
</dbReference>
<dbReference type="PANTHER" id="PTHR36505">
    <property type="entry name" value="BLR1072 PROTEIN"/>
    <property type="match status" value="1"/>
</dbReference>
<feature type="region of interest" description="Disordered" evidence="1">
    <location>
        <begin position="119"/>
        <end position="153"/>
    </location>
</feature>
<sequence length="153" mass="16789">MATASPTFNLISSEDVEGTKVADSAGKDIGEIDHLMIDKVSGNVRYAVISFGGFLGLGHRHYPVPWNALKYDMSREAYIANITEQQLKDAPEFSDDSWTSRDWESDWHEHFGTQPYWLQEGGRSSIASGTSASAGEPSGISPEPPMTPREPLT</sequence>
<evidence type="ECO:0000313" key="3">
    <source>
        <dbReference type="EMBL" id="ARN79764.1"/>
    </source>
</evidence>
<proteinExistence type="predicted"/>
<protein>
    <submittedName>
        <fullName evidence="3">Photosystem reaction center subunit H</fullName>
    </submittedName>
</protein>
<organism evidence="3 4">
    <name type="scientific">Methylocystis bryophila</name>
    <dbReference type="NCBI Taxonomy" id="655015"/>
    <lineage>
        <taxon>Bacteria</taxon>
        <taxon>Pseudomonadati</taxon>
        <taxon>Pseudomonadota</taxon>
        <taxon>Alphaproteobacteria</taxon>
        <taxon>Hyphomicrobiales</taxon>
        <taxon>Methylocystaceae</taxon>
        <taxon>Methylocystis</taxon>
    </lineage>
</organism>
<gene>
    <name evidence="3" type="ORF">B1812_00305</name>
</gene>
<keyword evidence="4" id="KW-1185">Reference proteome</keyword>
<dbReference type="RefSeq" id="WP_085769809.1">
    <property type="nucleotide sequence ID" value="NZ_AP027149.1"/>
</dbReference>
<reference evidence="3 4" key="1">
    <citation type="submission" date="2017-02" db="EMBL/GenBank/DDBJ databases">
        <authorList>
            <person name="Peterson S.W."/>
        </authorList>
    </citation>
    <scope>NUCLEOTIDE SEQUENCE [LARGE SCALE GENOMIC DNA]</scope>
    <source>
        <strain evidence="3 4">S285</strain>
    </source>
</reference>
<dbReference type="PANTHER" id="PTHR36505:SF1">
    <property type="entry name" value="BLR1072 PROTEIN"/>
    <property type="match status" value="1"/>
</dbReference>